<evidence type="ECO:0000313" key="7">
    <source>
        <dbReference type="Proteomes" id="UP000594800"/>
    </source>
</evidence>
<name>A0A7S9QEK0_9RHOB</name>
<dbReference type="Pfam" id="PF00891">
    <property type="entry name" value="Methyltransf_2"/>
    <property type="match status" value="1"/>
</dbReference>
<dbReference type="AlphaFoldDB" id="A0A7S9QEK0"/>
<dbReference type="InterPro" id="IPR029063">
    <property type="entry name" value="SAM-dependent_MTases_sf"/>
</dbReference>
<keyword evidence="1 6" id="KW-0489">Methyltransferase</keyword>
<dbReference type="PANTHER" id="PTHR43712">
    <property type="entry name" value="PUTATIVE (AFU_ORTHOLOGUE AFUA_4G14580)-RELATED"/>
    <property type="match status" value="1"/>
</dbReference>
<dbReference type="InterPro" id="IPR036390">
    <property type="entry name" value="WH_DNA-bd_sf"/>
</dbReference>
<dbReference type="Gene3D" id="1.10.287.1350">
    <property type="match status" value="1"/>
</dbReference>
<dbReference type="Proteomes" id="UP000594800">
    <property type="component" value="Chromosome"/>
</dbReference>
<accession>A0A7S9QEK0</accession>
<evidence type="ECO:0000313" key="6">
    <source>
        <dbReference type="EMBL" id="QPH56060.1"/>
    </source>
</evidence>
<dbReference type="GO" id="GO:0008171">
    <property type="term" value="F:O-methyltransferase activity"/>
    <property type="evidence" value="ECO:0007669"/>
    <property type="project" value="InterPro"/>
</dbReference>
<dbReference type="GO" id="GO:0046983">
    <property type="term" value="F:protein dimerization activity"/>
    <property type="evidence" value="ECO:0007669"/>
    <property type="project" value="InterPro"/>
</dbReference>
<dbReference type="InterPro" id="IPR012967">
    <property type="entry name" value="COMT_dimerisation"/>
</dbReference>
<gene>
    <name evidence="6" type="ORF">I0K15_00020</name>
</gene>
<dbReference type="InterPro" id="IPR036388">
    <property type="entry name" value="WH-like_DNA-bd_sf"/>
</dbReference>
<feature type="domain" description="O-methyltransferase C-terminal" evidence="4">
    <location>
        <begin position="142"/>
        <end position="347"/>
    </location>
</feature>
<keyword evidence="3" id="KW-0949">S-adenosyl-L-methionine</keyword>
<keyword evidence="2 6" id="KW-0808">Transferase</keyword>
<dbReference type="GO" id="GO:0032259">
    <property type="term" value="P:methylation"/>
    <property type="evidence" value="ECO:0007669"/>
    <property type="project" value="UniProtKB-KW"/>
</dbReference>
<protein>
    <submittedName>
        <fullName evidence="6">Methyltransferase domain-containing protein</fullName>
    </submittedName>
</protein>
<organism evidence="6 7">
    <name type="scientific">Pontivivens ytuae</name>
    <dbReference type="NCBI Taxonomy" id="2789856"/>
    <lineage>
        <taxon>Bacteria</taxon>
        <taxon>Pseudomonadati</taxon>
        <taxon>Pseudomonadota</taxon>
        <taxon>Alphaproteobacteria</taxon>
        <taxon>Rhodobacterales</taxon>
        <taxon>Paracoccaceae</taxon>
        <taxon>Pontivivens</taxon>
    </lineage>
</organism>
<dbReference type="PANTHER" id="PTHR43712:SF2">
    <property type="entry name" value="O-METHYLTRANSFERASE CICE"/>
    <property type="match status" value="1"/>
</dbReference>
<evidence type="ECO:0000256" key="2">
    <source>
        <dbReference type="ARBA" id="ARBA00022679"/>
    </source>
</evidence>
<feature type="domain" description="O-methyltransferase dimerisation" evidence="5">
    <location>
        <begin position="52"/>
        <end position="122"/>
    </location>
</feature>
<evidence type="ECO:0000256" key="1">
    <source>
        <dbReference type="ARBA" id="ARBA00022603"/>
    </source>
</evidence>
<dbReference type="PROSITE" id="PS51683">
    <property type="entry name" value="SAM_OMT_II"/>
    <property type="match status" value="1"/>
</dbReference>
<dbReference type="InterPro" id="IPR001077">
    <property type="entry name" value="COMT_C"/>
</dbReference>
<dbReference type="PIRSF" id="PIRSF005739">
    <property type="entry name" value="O-mtase"/>
    <property type="match status" value="1"/>
</dbReference>
<dbReference type="Pfam" id="PF08100">
    <property type="entry name" value="Dimerisation"/>
    <property type="match status" value="1"/>
</dbReference>
<reference evidence="6 7" key="1">
    <citation type="submission" date="2020-11" db="EMBL/GenBank/DDBJ databases">
        <title>Description of Pontivivens ytuae sp. nov. isolated from deep sea sediment of Mariana Trench.</title>
        <authorList>
            <person name="Wang Z."/>
            <person name="Sun Q.-L."/>
            <person name="Xu X.-D."/>
            <person name="Tang Y.-Z."/>
            <person name="Zhang J."/>
        </authorList>
    </citation>
    <scope>NUCLEOTIDE SEQUENCE [LARGE SCALE GENOMIC DNA]</scope>
    <source>
        <strain evidence="6 7">MT2928</strain>
    </source>
</reference>
<dbReference type="InterPro" id="IPR016461">
    <property type="entry name" value="COMT-like"/>
</dbReference>
<proteinExistence type="predicted"/>
<dbReference type="SUPFAM" id="SSF53335">
    <property type="entry name" value="S-adenosyl-L-methionine-dependent methyltransferases"/>
    <property type="match status" value="1"/>
</dbReference>
<dbReference type="EMBL" id="CP064942">
    <property type="protein sequence ID" value="QPH56060.1"/>
    <property type="molecule type" value="Genomic_DNA"/>
</dbReference>
<sequence>MSSDLRPRPRGLRARWQAWRLDRIASPSFQSWAAGHWATRRRARREAERLHDLVAGFVYSQVLLACVELDLFSWIGPRAVSISEIAARADLPEGSARRLAQAAASLDLLRREGEGYRLGDLGAAVAGVPGLGDMIRHHALFYRDLADPVALLRGEAEPELAQFWPYVMGDAEVAAPVAGIYSRLMASSQALVSEETLRAIDLKDVRHLMDVGGGTGAFLRAALAEAPGMEATLFDLPDVVARAEAAPRLQVVPGSFRTDALPEGADAISLVRVLYDHDDDAVRALLAKVFATLPAGGRIIISEPMSGGARPERAGDAYFGFYTLAMTTGRPRSPAEHAAFLREAGFADIRTPRMGRPFITQVVTARRQS</sequence>
<keyword evidence="7" id="KW-1185">Reference proteome</keyword>
<dbReference type="CDD" id="cd02440">
    <property type="entry name" value="AdoMet_MTases"/>
    <property type="match status" value="1"/>
</dbReference>
<evidence type="ECO:0000259" key="4">
    <source>
        <dbReference type="Pfam" id="PF00891"/>
    </source>
</evidence>
<dbReference type="KEGG" id="poz:I0K15_00020"/>
<dbReference type="Gene3D" id="3.40.50.150">
    <property type="entry name" value="Vaccinia Virus protein VP39"/>
    <property type="match status" value="1"/>
</dbReference>
<dbReference type="SUPFAM" id="SSF46785">
    <property type="entry name" value="Winged helix' DNA-binding domain"/>
    <property type="match status" value="1"/>
</dbReference>
<dbReference type="Gene3D" id="1.10.10.10">
    <property type="entry name" value="Winged helix-like DNA-binding domain superfamily/Winged helix DNA-binding domain"/>
    <property type="match status" value="1"/>
</dbReference>
<evidence type="ECO:0000259" key="5">
    <source>
        <dbReference type="Pfam" id="PF08100"/>
    </source>
</evidence>
<evidence type="ECO:0000256" key="3">
    <source>
        <dbReference type="ARBA" id="ARBA00022691"/>
    </source>
</evidence>